<evidence type="ECO:0000256" key="1">
    <source>
        <dbReference type="ARBA" id="ARBA00022645"/>
    </source>
</evidence>
<evidence type="ECO:0000259" key="10">
    <source>
        <dbReference type="Pfam" id="PF00905"/>
    </source>
</evidence>
<accession>A0A6J6ZUQ0</accession>
<dbReference type="SUPFAM" id="SSF56601">
    <property type="entry name" value="beta-lactamase/transpeptidase-like"/>
    <property type="match status" value="1"/>
</dbReference>
<keyword evidence="2" id="KW-0645">Protease</keyword>
<dbReference type="Pfam" id="PF00912">
    <property type="entry name" value="Transgly"/>
    <property type="match status" value="1"/>
</dbReference>
<evidence type="ECO:0000256" key="4">
    <source>
        <dbReference type="ARBA" id="ARBA00022679"/>
    </source>
</evidence>
<evidence type="ECO:0000259" key="11">
    <source>
        <dbReference type="Pfam" id="PF00912"/>
    </source>
</evidence>
<name>A0A6J6ZUQ0_9ZZZZ</name>
<dbReference type="PANTHER" id="PTHR32282:SF33">
    <property type="entry name" value="PEPTIDOGLYCAN GLYCOSYLTRANSFERASE"/>
    <property type="match status" value="1"/>
</dbReference>
<dbReference type="EMBL" id="CAFAAJ010000224">
    <property type="protein sequence ID" value="CAB4824238.1"/>
    <property type="molecule type" value="Genomic_DNA"/>
</dbReference>
<evidence type="ECO:0000256" key="9">
    <source>
        <dbReference type="SAM" id="MobiDB-lite"/>
    </source>
</evidence>
<dbReference type="PANTHER" id="PTHR32282">
    <property type="entry name" value="BINDING PROTEIN TRANSPEPTIDASE, PUTATIVE-RELATED"/>
    <property type="match status" value="1"/>
</dbReference>
<feature type="domain" description="Penicillin-binding protein transpeptidase" evidence="10">
    <location>
        <begin position="338"/>
        <end position="591"/>
    </location>
</feature>
<evidence type="ECO:0000256" key="3">
    <source>
        <dbReference type="ARBA" id="ARBA00022676"/>
    </source>
</evidence>
<organism evidence="12">
    <name type="scientific">freshwater metagenome</name>
    <dbReference type="NCBI Taxonomy" id="449393"/>
    <lineage>
        <taxon>unclassified sequences</taxon>
        <taxon>metagenomes</taxon>
        <taxon>ecological metagenomes</taxon>
    </lineage>
</organism>
<feature type="region of interest" description="Disordered" evidence="9">
    <location>
        <begin position="720"/>
        <end position="758"/>
    </location>
</feature>
<protein>
    <recommendedName>
        <fullName evidence="7">peptidoglycan glycosyltransferase</fullName>
        <ecNumber evidence="7">2.4.99.28</ecNumber>
    </recommendedName>
</protein>
<dbReference type="GO" id="GO:0008658">
    <property type="term" value="F:penicillin binding"/>
    <property type="evidence" value="ECO:0007669"/>
    <property type="project" value="InterPro"/>
</dbReference>
<evidence type="ECO:0000256" key="2">
    <source>
        <dbReference type="ARBA" id="ARBA00022670"/>
    </source>
</evidence>
<evidence type="ECO:0000256" key="8">
    <source>
        <dbReference type="ARBA" id="ARBA00049902"/>
    </source>
</evidence>
<dbReference type="InterPro" id="IPR036950">
    <property type="entry name" value="PBP_transglycosylase"/>
</dbReference>
<evidence type="ECO:0000256" key="7">
    <source>
        <dbReference type="ARBA" id="ARBA00044770"/>
    </source>
</evidence>
<comment type="catalytic activity">
    <reaction evidence="8">
        <text>[GlcNAc-(1-&gt;4)-Mur2Ac(oyl-L-Ala-gamma-D-Glu-L-Lys-D-Ala-D-Ala)](n)-di-trans,octa-cis-undecaprenyl diphosphate + beta-D-GlcNAc-(1-&gt;4)-Mur2Ac(oyl-L-Ala-gamma-D-Glu-L-Lys-D-Ala-D-Ala)-di-trans,octa-cis-undecaprenyl diphosphate = [GlcNAc-(1-&gt;4)-Mur2Ac(oyl-L-Ala-gamma-D-Glu-L-Lys-D-Ala-D-Ala)](n+1)-di-trans,octa-cis-undecaprenyl diphosphate + di-trans,octa-cis-undecaprenyl diphosphate + H(+)</text>
        <dbReference type="Rhea" id="RHEA:23708"/>
        <dbReference type="Rhea" id="RHEA-COMP:9602"/>
        <dbReference type="Rhea" id="RHEA-COMP:9603"/>
        <dbReference type="ChEBI" id="CHEBI:15378"/>
        <dbReference type="ChEBI" id="CHEBI:58405"/>
        <dbReference type="ChEBI" id="CHEBI:60033"/>
        <dbReference type="ChEBI" id="CHEBI:78435"/>
        <dbReference type="EC" id="2.4.99.28"/>
    </reaction>
</comment>
<dbReference type="EC" id="2.4.99.28" evidence="7"/>
<dbReference type="InterPro" id="IPR001264">
    <property type="entry name" value="Glyco_trans_51"/>
</dbReference>
<gene>
    <name evidence="12" type="ORF">UFOPK3001_02366</name>
</gene>
<dbReference type="InterPro" id="IPR023346">
    <property type="entry name" value="Lysozyme-like_dom_sf"/>
</dbReference>
<keyword evidence="1" id="KW-0121">Carboxypeptidase</keyword>
<dbReference type="InterPro" id="IPR012338">
    <property type="entry name" value="Beta-lactam/transpept-like"/>
</dbReference>
<evidence type="ECO:0000256" key="6">
    <source>
        <dbReference type="ARBA" id="ARBA00023268"/>
    </source>
</evidence>
<dbReference type="Gene3D" id="3.40.710.10">
    <property type="entry name" value="DD-peptidase/beta-lactamase superfamily"/>
    <property type="match status" value="1"/>
</dbReference>
<dbReference type="GO" id="GO:0030288">
    <property type="term" value="C:outer membrane-bounded periplasmic space"/>
    <property type="evidence" value="ECO:0007669"/>
    <property type="project" value="TreeGrafter"/>
</dbReference>
<sequence>MHGLTWIGKAALAVAVAAVGIAAVVAGIVPHLVDILRAHDQVPVELPGFTSLARETNVYDSTGAQIARFRLERIQEVTLEEVPEDVVAAVLAVEDKVYWRHKGVNLRSLVRAVLSNVSSGSAGQGASTITQQVVKNEFLGGFARDGRYKVLQARYATLLEKKITKKEILERYLNTIYFGNNAYGISAAAEAYFGKPVQQLTLVEGAFLAGMIRSPIGYDPIRRPERSRARFKVVMERLADEQLLDVARAEDLGENWQIPEILRSRPGESFSPTYFSAAVRDFLLQDSDLLGDTVQERYNNLYRGGLSIYTTLDPRLQRAAEDARLKKLPANAAGFDTAVVSLDAKTGAVRAMVGGGGFRPGQSEINMALRPRQTGSSIKIFILAAAVQAGAVGSDIIDGRRGCVLPNPGNPKEPFVIKSGVAGKVGPLKEATWASLNCAFARLSQIVGLNRVVDTTRRMGVTSRLDAYASFATGANEVSPMDMASGAQTLANDGVHHDPYYVERIVRTATGDVLYQHEDPGTAVLSVDAARRTTSILTGVLKRGTAARTGWLSGGKRPAAGKTGTQQNNTNAWFVGYTPQYVTAVWVGNPKGYVPMVNIPEFVKVGVRTVQGSSFPARIWKAFMDVAHDGLPIIEFAAPPPDGRDAMLLYLPGTDCLAQNVTPDAGSGTTVLQTVPSGTGVPADVVDPLWPLPMAPADAVVYPCSTDGSATTTTVAVSTSVQVDETLPPGTDAPGTTASGDSTTTALPGPGRGRARRG</sequence>
<evidence type="ECO:0000313" key="12">
    <source>
        <dbReference type="EMBL" id="CAB4824238.1"/>
    </source>
</evidence>
<dbReference type="GO" id="GO:0004180">
    <property type="term" value="F:carboxypeptidase activity"/>
    <property type="evidence" value="ECO:0007669"/>
    <property type="project" value="UniProtKB-KW"/>
</dbReference>
<feature type="domain" description="Glycosyl transferase family 51" evidence="11">
    <location>
        <begin position="65"/>
        <end position="238"/>
    </location>
</feature>
<keyword evidence="6" id="KW-0511">Multifunctional enzyme</keyword>
<proteinExistence type="predicted"/>
<dbReference type="AlphaFoldDB" id="A0A6J6ZUQ0"/>
<reference evidence="12" key="1">
    <citation type="submission" date="2020-05" db="EMBL/GenBank/DDBJ databases">
        <authorList>
            <person name="Chiriac C."/>
            <person name="Salcher M."/>
            <person name="Ghai R."/>
            <person name="Kavagutti S V."/>
        </authorList>
    </citation>
    <scope>NUCLEOTIDE SEQUENCE</scope>
</reference>
<dbReference type="InterPro" id="IPR050396">
    <property type="entry name" value="Glycosyltr_51/Transpeptidase"/>
</dbReference>
<feature type="compositionally biased region" description="Low complexity" evidence="9">
    <location>
        <begin position="735"/>
        <end position="749"/>
    </location>
</feature>
<dbReference type="GO" id="GO:0009252">
    <property type="term" value="P:peptidoglycan biosynthetic process"/>
    <property type="evidence" value="ECO:0007669"/>
    <property type="project" value="TreeGrafter"/>
</dbReference>
<dbReference type="InterPro" id="IPR001460">
    <property type="entry name" value="PCN-bd_Tpept"/>
</dbReference>
<keyword evidence="3" id="KW-0328">Glycosyltransferase</keyword>
<evidence type="ECO:0000256" key="5">
    <source>
        <dbReference type="ARBA" id="ARBA00022801"/>
    </source>
</evidence>
<dbReference type="SUPFAM" id="SSF53955">
    <property type="entry name" value="Lysozyme-like"/>
    <property type="match status" value="1"/>
</dbReference>
<dbReference type="Pfam" id="PF00905">
    <property type="entry name" value="Transpeptidase"/>
    <property type="match status" value="1"/>
</dbReference>
<dbReference type="GO" id="GO:0008955">
    <property type="term" value="F:peptidoglycan glycosyltransferase activity"/>
    <property type="evidence" value="ECO:0007669"/>
    <property type="project" value="UniProtKB-EC"/>
</dbReference>
<dbReference type="GO" id="GO:0006508">
    <property type="term" value="P:proteolysis"/>
    <property type="evidence" value="ECO:0007669"/>
    <property type="project" value="UniProtKB-KW"/>
</dbReference>
<keyword evidence="4" id="KW-0808">Transferase</keyword>
<dbReference type="Gene3D" id="1.10.3810.10">
    <property type="entry name" value="Biosynthetic peptidoglycan transglycosylase-like"/>
    <property type="match status" value="1"/>
</dbReference>
<keyword evidence="5" id="KW-0378">Hydrolase</keyword>